<evidence type="ECO:0000313" key="3">
    <source>
        <dbReference type="Proteomes" id="UP001217582"/>
    </source>
</evidence>
<sequence length="577" mass="65437">MELWHPALLGHRSVPTLWTSAPKSERRERALGDVNQVPTSVQVYNACIYKKLRQCSDSCGLGLDHPTYHQIVLGDRGISLRKYASWRIELEQAIDKKIMSATDVSKILWEAQMAHMEQRYVLCAVLLRRASELESAEACAMLAKMFGFGVQQAGTHLFERDSLRGIAWCIRALQLVVLDMERNVTSNSALQIMHQTLKLLCILVCSIESLQALRTMDSYADVSMALLLLFPRSCELLHPDARVKDTIPAELTRESIWSALRDVLCKVKATESMNREEEPGDSVSVEHDLIHIRLCTLFLESFLFMRKAVMEKEAACMQETYEAWTEYLAETRSNFQEFTQFRNVASEVQQWAAPDAERSLSHTLSEAEMSAMFQRISSVFPFTCTKSKEPRITMSQINEHRLKHQRSRRDLRASCKIPLRTPMSYPQPYSQIKPSSALSVPSTDQAMRHNTQRYFGSTSSKLRDVSNVMNRRILSADHAYMLDSETDDEAPYWSRMGDKVGKVRRRPSSVLSVTPSLMFPSKAPVDTNAPGVSEADTNQEHVYATSNTVGSTSDPDRLRSRLRRQSSRASLHAAMQG</sequence>
<organism evidence="2 3">
    <name type="scientific">Malassezia arunalokei</name>
    <dbReference type="NCBI Taxonomy" id="1514897"/>
    <lineage>
        <taxon>Eukaryota</taxon>
        <taxon>Fungi</taxon>
        <taxon>Dikarya</taxon>
        <taxon>Basidiomycota</taxon>
        <taxon>Ustilaginomycotina</taxon>
        <taxon>Malasseziomycetes</taxon>
        <taxon>Malasseziales</taxon>
        <taxon>Malasseziaceae</taxon>
        <taxon>Malassezia</taxon>
    </lineage>
</organism>
<accession>A0AAJ5Z0W3</accession>
<dbReference type="Proteomes" id="UP001217582">
    <property type="component" value="Chromosome 3"/>
</dbReference>
<gene>
    <name evidence="2" type="primary">PET8_1</name>
    <name evidence="2" type="ORF">MARU1_001989</name>
</gene>
<name>A0AAJ5Z0W3_9BASI</name>
<feature type="region of interest" description="Disordered" evidence="1">
    <location>
        <begin position="546"/>
        <end position="577"/>
    </location>
</feature>
<keyword evidence="3" id="KW-1185">Reference proteome</keyword>
<protein>
    <submittedName>
        <fullName evidence="2">S-adenosylmethionine transporter</fullName>
    </submittedName>
</protein>
<dbReference type="EMBL" id="CP119918">
    <property type="protein sequence ID" value="WFD15958.1"/>
    <property type="molecule type" value="Genomic_DNA"/>
</dbReference>
<evidence type="ECO:0000313" key="2">
    <source>
        <dbReference type="EMBL" id="WFD15958.1"/>
    </source>
</evidence>
<feature type="compositionally biased region" description="Low complexity" evidence="1">
    <location>
        <begin position="567"/>
        <end position="577"/>
    </location>
</feature>
<proteinExistence type="predicted"/>
<reference evidence="2 3" key="1">
    <citation type="submission" date="2023-03" db="EMBL/GenBank/DDBJ databases">
        <title>Mating type loci evolution in Malassezia.</title>
        <authorList>
            <person name="Coelho M.A."/>
        </authorList>
    </citation>
    <scope>NUCLEOTIDE SEQUENCE [LARGE SCALE GENOMIC DNA]</scope>
    <source>
        <strain evidence="2 3">CBS 13387</strain>
    </source>
</reference>
<dbReference type="AlphaFoldDB" id="A0AAJ5Z0W3"/>
<evidence type="ECO:0000256" key="1">
    <source>
        <dbReference type="SAM" id="MobiDB-lite"/>
    </source>
</evidence>